<feature type="region of interest" description="Disordered" evidence="1">
    <location>
        <begin position="1"/>
        <end position="132"/>
    </location>
</feature>
<dbReference type="EMBL" id="MK360902">
    <property type="protein sequence ID" value="QEG54107.1"/>
    <property type="molecule type" value="Genomic_DNA"/>
</dbReference>
<evidence type="ECO:0000313" key="3">
    <source>
        <dbReference type="Proteomes" id="UP001144437"/>
    </source>
</evidence>
<feature type="compositionally biased region" description="Basic and acidic residues" evidence="1">
    <location>
        <begin position="119"/>
        <end position="132"/>
    </location>
</feature>
<evidence type="ECO:0000313" key="2">
    <source>
        <dbReference type="EMBL" id="QEG54107.1"/>
    </source>
</evidence>
<dbReference type="Proteomes" id="UP001144437">
    <property type="component" value="Segment"/>
</dbReference>
<protein>
    <submittedName>
        <fullName evidence="2">Uncharacterized protein</fullName>
    </submittedName>
</protein>
<sequence>MGLGQPHENKREESEADAKPEASLAPDAPRDYDVPDTFIPSSADESGSKPEPSSDRDHVSDRSEQVLKADKTANESSSDAGEPRIELTCDCPVTHDQKLYENQLAPERPSEIVTQPAEADPRPGTKRQESIG</sequence>
<name>A0A5B9RBW0_9ALPH</name>
<dbReference type="KEGG" id="vg:80540329"/>
<feature type="compositionally biased region" description="Basic and acidic residues" evidence="1">
    <location>
        <begin position="81"/>
        <end position="99"/>
    </location>
</feature>
<reference evidence="2" key="1">
    <citation type="journal article" date="2019" name="Vet. Microbiol.">
        <title>Disease surveillance in wild Victorian cacatuids reveals co-infection with multiple agents and detection of novel avian viruses.</title>
        <authorList>
            <person name="Sutherland M."/>
            <person name="Sarker S."/>
            <person name="Vaz P.K."/>
            <person name="Legione A.R."/>
            <person name="Devlin J.M."/>
            <person name="Macwhirter P.L."/>
            <person name="Whiteley P.L."/>
            <person name="Raidal S.R."/>
        </authorList>
    </citation>
    <scope>NUCLEOTIDE SEQUENCE</scope>
    <source>
        <strain evidence="2">97-0001</strain>
    </source>
</reference>
<keyword evidence="3" id="KW-1185">Reference proteome</keyword>
<proteinExistence type="predicted"/>
<dbReference type="RefSeq" id="YP_010801618.1">
    <property type="nucleotide sequence ID" value="NC_076966.1"/>
</dbReference>
<feature type="compositionally biased region" description="Basic and acidic residues" evidence="1">
    <location>
        <begin position="7"/>
        <end position="20"/>
    </location>
</feature>
<evidence type="ECO:0000256" key="1">
    <source>
        <dbReference type="SAM" id="MobiDB-lite"/>
    </source>
</evidence>
<organism evidence="2 3">
    <name type="scientific">Cacatuid alphaherpesvirus 2</name>
    <dbReference type="NCBI Taxonomy" id="2604840"/>
    <lineage>
        <taxon>Viruses</taxon>
        <taxon>Duplodnaviria</taxon>
        <taxon>Heunggongvirae</taxon>
        <taxon>Peploviricota</taxon>
        <taxon>Herviviricetes</taxon>
        <taxon>Herpesvirales</taxon>
        <taxon>Orthoherpesviridae</taxon>
        <taxon>Alphaherpesvirinae</taxon>
        <taxon>Iltovirus</taxon>
        <taxon>Iltovirus cacatuidalpha2</taxon>
    </lineage>
</organism>
<feature type="compositionally biased region" description="Basic and acidic residues" evidence="1">
    <location>
        <begin position="46"/>
        <end position="73"/>
    </location>
</feature>
<accession>A0A5B9RBW0</accession>
<dbReference type="GeneID" id="80540329"/>